<reference evidence="1 2" key="1">
    <citation type="submission" date="2023-07" db="EMBL/GenBank/DDBJ databases">
        <title>Sorghum-associated microbial communities from plants grown in Nebraska, USA.</title>
        <authorList>
            <person name="Schachtman D."/>
        </authorList>
    </citation>
    <scope>NUCLEOTIDE SEQUENCE [LARGE SCALE GENOMIC DNA]</scope>
    <source>
        <strain evidence="1 2">4138</strain>
    </source>
</reference>
<proteinExistence type="predicted"/>
<dbReference type="EMBL" id="JAVDWR010000018">
    <property type="protein sequence ID" value="MDR7122554.1"/>
    <property type="molecule type" value="Genomic_DNA"/>
</dbReference>
<organism evidence="1 2">
    <name type="scientific">Rheinheimera soli</name>
    <dbReference type="NCBI Taxonomy" id="443616"/>
    <lineage>
        <taxon>Bacteria</taxon>
        <taxon>Pseudomonadati</taxon>
        <taxon>Pseudomonadota</taxon>
        <taxon>Gammaproteobacteria</taxon>
        <taxon>Chromatiales</taxon>
        <taxon>Chromatiaceae</taxon>
        <taxon>Rheinheimera</taxon>
    </lineage>
</organism>
<accession>A0ABU1W3I7</accession>
<evidence type="ECO:0008006" key="3">
    <source>
        <dbReference type="Google" id="ProtNLM"/>
    </source>
</evidence>
<evidence type="ECO:0000313" key="2">
    <source>
        <dbReference type="Proteomes" id="UP001257909"/>
    </source>
</evidence>
<comment type="caution">
    <text evidence="1">The sequence shown here is derived from an EMBL/GenBank/DDBJ whole genome shotgun (WGS) entry which is preliminary data.</text>
</comment>
<dbReference type="RefSeq" id="WP_310280860.1">
    <property type="nucleotide sequence ID" value="NZ_JAVDWR010000018.1"/>
</dbReference>
<evidence type="ECO:0000313" key="1">
    <source>
        <dbReference type="EMBL" id="MDR7122554.1"/>
    </source>
</evidence>
<gene>
    <name evidence="1" type="ORF">J2W69_003529</name>
</gene>
<protein>
    <recommendedName>
        <fullName evidence="3">STAS domain-containing protein</fullName>
    </recommendedName>
</protein>
<dbReference type="Proteomes" id="UP001257909">
    <property type="component" value="Unassembled WGS sequence"/>
</dbReference>
<keyword evidence="2" id="KW-1185">Reference proteome</keyword>
<name>A0ABU1W3I7_9GAMM</name>
<sequence>MNGFLSSLELRCSKNALYVCFKGIHEDYLTARYAEALEQFCQTMQGKPWARIVDLRHWSVTAAQSQQLMVHLLQQDLKRGLTLEYVLWPADVIGRWQIEQTLKSLNAENTFEVFHPTDDEDEALAALETNGFSIDFGAVTRHESRCWQLTQTQKDKS</sequence>